<dbReference type="Pfam" id="PF03354">
    <property type="entry name" value="TerL_ATPase"/>
    <property type="match status" value="1"/>
</dbReference>
<evidence type="ECO:0000313" key="3">
    <source>
        <dbReference type="EMBL" id="RAH97847.1"/>
    </source>
</evidence>
<dbReference type="PANTHER" id="PTHR41287">
    <property type="match status" value="1"/>
</dbReference>
<name>A0A8B2NN83_9HYPH</name>
<evidence type="ECO:0000259" key="2">
    <source>
        <dbReference type="Pfam" id="PF20441"/>
    </source>
</evidence>
<dbReference type="Pfam" id="PF20441">
    <property type="entry name" value="TerL_nuclease"/>
    <property type="match status" value="1"/>
</dbReference>
<dbReference type="PANTHER" id="PTHR41287:SF1">
    <property type="entry name" value="PROTEIN YMFN"/>
    <property type="match status" value="1"/>
</dbReference>
<feature type="domain" description="Terminase large subunit-like ATPase" evidence="1">
    <location>
        <begin position="49"/>
        <end position="223"/>
    </location>
</feature>
<dbReference type="Gene3D" id="3.40.50.300">
    <property type="entry name" value="P-loop containing nucleotide triphosphate hydrolases"/>
    <property type="match status" value="1"/>
</dbReference>
<dbReference type="AlphaFoldDB" id="A0A8B2NN83"/>
<dbReference type="OrthoDB" id="9760250at2"/>
<dbReference type="InterPro" id="IPR005021">
    <property type="entry name" value="Terminase_largesu-like"/>
</dbReference>
<dbReference type="Proteomes" id="UP000249590">
    <property type="component" value="Unassembled WGS sequence"/>
</dbReference>
<reference evidence="3 4" key="1">
    <citation type="submission" date="2018-05" db="EMBL/GenBank/DDBJ databases">
        <title>Acuticoccus sediminis sp. nov., isolated from deep-sea sediment of Indian Ocean.</title>
        <authorList>
            <person name="Liu X."/>
            <person name="Lai Q."/>
            <person name="Du Y."/>
            <person name="Sun F."/>
            <person name="Zhang X."/>
            <person name="Wang S."/>
            <person name="Shao Z."/>
        </authorList>
    </citation>
    <scope>NUCLEOTIDE SEQUENCE [LARGE SCALE GENOMIC DNA]</scope>
    <source>
        <strain evidence="3 4">PTG4-2</strain>
    </source>
</reference>
<dbReference type="Gene3D" id="3.30.420.240">
    <property type="match status" value="1"/>
</dbReference>
<proteinExistence type="predicted"/>
<dbReference type="InterPro" id="IPR046461">
    <property type="entry name" value="TerL_ATPase"/>
</dbReference>
<sequence>MTMKTYPHWVFDDSPIDDPFGYGERAVQAIGAFKHPMSQSPKRRFELAPWQERIVRQIYGPRLPNGNRIVRKVVLLVPRGNRKTAFCAALALLHTIGPERNIGGLVQFAASDRGTARVAFEEARNIIQTDRRLKPYVGITDSRNYLGHLGDRTRMEAISSDAGLQHGRTPSFVLVDELHAWPKRDLFDVMETSLTKTPNTLMLIATTAGRGHTNHAWETIQYARKVASGEVEDPSFLPILFEADPDEDWTDEELWHRVNPGMPYGFPDLDGMRIAAREASTNPGKRDAFRQLHLNMWLEHSTSPFVDMEVYDKGAGPVDPEAMGDAPCFIGVDLSSNKDLTAVVMCWRDEDDRYVVKPHFFVPEDNIELRASRDGVPYPRWRDEGLIEATPGPAVDYKRVEEFIREQTKRYRVEEIAFDPYGASAMMQRLDDDGLPVLAFPQGWRTMSPAISELERAILSGKFVHGGHPVLRWNFNNIAVEYDKAENRSFHKKKSKDRIDGAVASAMAVARAAAYTEISGSILSYI</sequence>
<dbReference type="InterPro" id="IPR046462">
    <property type="entry name" value="TerL_nuclease"/>
</dbReference>
<accession>A0A8B2NN83</accession>
<evidence type="ECO:0000313" key="4">
    <source>
        <dbReference type="Proteomes" id="UP000249590"/>
    </source>
</evidence>
<feature type="domain" description="Terminase large subunit-like endonuclease" evidence="2">
    <location>
        <begin position="231"/>
        <end position="514"/>
    </location>
</feature>
<dbReference type="InterPro" id="IPR027417">
    <property type="entry name" value="P-loop_NTPase"/>
</dbReference>
<protein>
    <submittedName>
        <fullName evidence="3">Terminase</fullName>
    </submittedName>
</protein>
<dbReference type="GO" id="GO:0004519">
    <property type="term" value="F:endonuclease activity"/>
    <property type="evidence" value="ECO:0007669"/>
    <property type="project" value="InterPro"/>
</dbReference>
<evidence type="ECO:0000259" key="1">
    <source>
        <dbReference type="Pfam" id="PF03354"/>
    </source>
</evidence>
<comment type="caution">
    <text evidence="3">The sequence shown here is derived from an EMBL/GenBank/DDBJ whole genome shotgun (WGS) entry which is preliminary data.</text>
</comment>
<gene>
    <name evidence="3" type="ORF">DLJ53_27545</name>
</gene>
<keyword evidence="4" id="KW-1185">Reference proteome</keyword>
<organism evidence="3 4">
    <name type="scientific">Acuticoccus sediminis</name>
    <dbReference type="NCBI Taxonomy" id="2184697"/>
    <lineage>
        <taxon>Bacteria</taxon>
        <taxon>Pseudomonadati</taxon>
        <taxon>Pseudomonadota</taxon>
        <taxon>Alphaproteobacteria</taxon>
        <taxon>Hyphomicrobiales</taxon>
        <taxon>Amorphaceae</taxon>
        <taxon>Acuticoccus</taxon>
    </lineage>
</organism>
<dbReference type="EMBL" id="QHHQ01000008">
    <property type="protein sequence ID" value="RAH97847.1"/>
    <property type="molecule type" value="Genomic_DNA"/>
</dbReference>